<dbReference type="InterPro" id="IPR031849">
    <property type="entry name" value="DUF5069"/>
</dbReference>
<name>A0AAT9FMD0_9BACT</name>
<dbReference type="KEGG" id="osu:NT6N_21620"/>
<reference evidence="2" key="1">
    <citation type="submission" date="2024-07" db="EMBL/GenBank/DDBJ databases">
        <title>Complete genome sequence of Verrucomicrobiaceae bacterium NT6N.</title>
        <authorList>
            <person name="Huang C."/>
            <person name="Takami H."/>
            <person name="Hamasaki K."/>
        </authorList>
    </citation>
    <scope>NUCLEOTIDE SEQUENCE</scope>
    <source>
        <strain evidence="2">NT6N</strain>
    </source>
</reference>
<evidence type="ECO:0000259" key="1">
    <source>
        <dbReference type="Pfam" id="PF16798"/>
    </source>
</evidence>
<feature type="domain" description="DUF5069" evidence="1">
    <location>
        <begin position="4"/>
        <end position="140"/>
    </location>
</feature>
<evidence type="ECO:0000313" key="2">
    <source>
        <dbReference type="EMBL" id="BDS07122.1"/>
    </source>
</evidence>
<accession>A0AAT9FMD0</accession>
<sequence length="141" mass="15840">MINLRSPYDRSVADTMFWARLIDKVRLYQDGDLPEDYSGVLGHKLGTDGQFLGHFGLSFDQVTEAVPGKDDTALATWLEEVVDDFPAKRDSWNELAPELGKDGTAMERGFKYAIRKYFPDTDPPAGVDTIFGLIEFDESRA</sequence>
<proteinExistence type="predicted"/>
<gene>
    <name evidence="2" type="ORF">NT6N_21620</name>
</gene>
<organism evidence="2">
    <name type="scientific">Oceaniferula spumae</name>
    <dbReference type="NCBI Taxonomy" id="2979115"/>
    <lineage>
        <taxon>Bacteria</taxon>
        <taxon>Pseudomonadati</taxon>
        <taxon>Verrucomicrobiota</taxon>
        <taxon>Verrucomicrobiia</taxon>
        <taxon>Verrucomicrobiales</taxon>
        <taxon>Verrucomicrobiaceae</taxon>
        <taxon>Oceaniferula</taxon>
    </lineage>
</organism>
<protein>
    <recommendedName>
        <fullName evidence="1">DUF5069 domain-containing protein</fullName>
    </recommendedName>
</protein>
<dbReference type="Pfam" id="PF16798">
    <property type="entry name" value="DUF5069"/>
    <property type="match status" value="1"/>
</dbReference>
<dbReference type="EMBL" id="AP026866">
    <property type="protein sequence ID" value="BDS07122.1"/>
    <property type="molecule type" value="Genomic_DNA"/>
</dbReference>
<dbReference type="AlphaFoldDB" id="A0AAT9FMD0"/>